<evidence type="ECO:0000256" key="3">
    <source>
        <dbReference type="ARBA" id="ARBA00023315"/>
    </source>
</evidence>
<dbReference type="Proteomes" id="UP000486602">
    <property type="component" value="Unassembled WGS sequence"/>
</dbReference>
<accession>A0A7K3WVG2</accession>
<dbReference type="InterPro" id="IPR042203">
    <property type="entry name" value="Leu/Phe-tRNA_Trfase_C"/>
</dbReference>
<dbReference type="InterPro" id="IPR042221">
    <property type="entry name" value="Leu/Phe-tRNA_Trfase_N"/>
</dbReference>
<proteinExistence type="inferred from homology"/>
<comment type="caution">
    <text evidence="5">The sequence shown here is derived from an EMBL/GenBank/DDBJ whole genome shotgun (WGS) entry which is preliminary data.</text>
</comment>
<keyword evidence="6" id="KW-1185">Reference proteome</keyword>
<name>A0A7K3WVG2_9FLAO</name>
<dbReference type="GO" id="GO:0030163">
    <property type="term" value="P:protein catabolic process"/>
    <property type="evidence" value="ECO:0007669"/>
    <property type="project" value="UniProtKB-UniRule"/>
</dbReference>
<comment type="catalytic activity">
    <reaction evidence="4">
        <text>L-phenylalanyl-tRNA(Phe) + an N-terminal L-alpha-aminoacyl-[protein] = an N-terminal L-phenylalanyl-L-alpha-aminoacyl-[protein] + tRNA(Phe)</text>
        <dbReference type="Rhea" id="RHEA:43632"/>
        <dbReference type="Rhea" id="RHEA-COMP:9668"/>
        <dbReference type="Rhea" id="RHEA-COMP:9699"/>
        <dbReference type="Rhea" id="RHEA-COMP:10636"/>
        <dbReference type="Rhea" id="RHEA-COMP:10637"/>
        <dbReference type="ChEBI" id="CHEBI:78442"/>
        <dbReference type="ChEBI" id="CHEBI:78531"/>
        <dbReference type="ChEBI" id="CHEBI:78597"/>
        <dbReference type="ChEBI" id="CHEBI:83561"/>
        <dbReference type="EC" id="2.3.2.6"/>
    </reaction>
</comment>
<dbReference type="GO" id="GO:0005737">
    <property type="term" value="C:cytoplasm"/>
    <property type="evidence" value="ECO:0007669"/>
    <property type="project" value="UniProtKB-SubCell"/>
</dbReference>
<dbReference type="HAMAP" id="MF_00688">
    <property type="entry name" value="Leu_Phe_trans"/>
    <property type="match status" value="1"/>
</dbReference>
<gene>
    <name evidence="4" type="primary">aat</name>
    <name evidence="5" type="ORF">G3O08_19365</name>
</gene>
<sequence>MPVFQLNDDSLIFPSALLANDEGLLAIGGKLHEDWLLTAYSQGLFPWYNAGDPILWWSPDPRCVLLPSEVKVQKSMKPLLNNSDFEFKLDSEFEQVIDICSKIPRNDQHGTWITKEMKNAYIRLHEVGMAHSAEIWRKGKLVGGLYGVSIGGVFFGESMFSHEPNMSKLALIRLCKWLENRDFLMIDCQVPSPHLARMGAIEVDRIHFLEALNQGLMQPTRKGKWEV</sequence>
<comment type="similarity">
    <text evidence="4">Belongs to the L/F-transferase family.</text>
</comment>
<evidence type="ECO:0000256" key="4">
    <source>
        <dbReference type="HAMAP-Rule" id="MF_00688"/>
    </source>
</evidence>
<evidence type="ECO:0000256" key="2">
    <source>
        <dbReference type="ARBA" id="ARBA00022679"/>
    </source>
</evidence>
<dbReference type="Pfam" id="PF03588">
    <property type="entry name" value="Leu_Phe_trans"/>
    <property type="match status" value="1"/>
</dbReference>
<dbReference type="InterPro" id="IPR016181">
    <property type="entry name" value="Acyl_CoA_acyltransferase"/>
</dbReference>
<comment type="catalytic activity">
    <reaction evidence="4">
        <text>N-terminal L-arginyl-[protein] + L-leucyl-tRNA(Leu) = N-terminal L-leucyl-L-arginyl-[protein] + tRNA(Leu) + H(+)</text>
        <dbReference type="Rhea" id="RHEA:50416"/>
        <dbReference type="Rhea" id="RHEA-COMP:9613"/>
        <dbReference type="Rhea" id="RHEA-COMP:9622"/>
        <dbReference type="Rhea" id="RHEA-COMP:12672"/>
        <dbReference type="Rhea" id="RHEA-COMP:12673"/>
        <dbReference type="ChEBI" id="CHEBI:15378"/>
        <dbReference type="ChEBI" id="CHEBI:64719"/>
        <dbReference type="ChEBI" id="CHEBI:78442"/>
        <dbReference type="ChEBI" id="CHEBI:78494"/>
        <dbReference type="ChEBI" id="CHEBI:133044"/>
        <dbReference type="EC" id="2.3.2.6"/>
    </reaction>
</comment>
<dbReference type="RefSeq" id="WP_163287107.1">
    <property type="nucleotide sequence ID" value="NZ_JAAGVY010000067.1"/>
</dbReference>
<dbReference type="NCBIfam" id="TIGR00667">
    <property type="entry name" value="aat"/>
    <property type="match status" value="1"/>
</dbReference>
<reference evidence="5 6" key="1">
    <citation type="submission" date="2020-02" db="EMBL/GenBank/DDBJ databases">
        <title>Out from the shadows clarifying the taxonomy of the family Cryomorphaceae and related taxa by utilizing the GTDB taxonomic framework.</title>
        <authorList>
            <person name="Bowman J.P."/>
        </authorList>
    </citation>
    <scope>NUCLEOTIDE SEQUENCE [LARGE SCALE GENOMIC DNA]</scope>
    <source>
        <strain evidence="5 6">QSSC 1-22</strain>
    </source>
</reference>
<keyword evidence="3 4" id="KW-0012">Acyltransferase</keyword>
<keyword evidence="2 4" id="KW-0808">Transferase</keyword>
<dbReference type="Gene3D" id="3.40.630.70">
    <property type="entry name" value="Leucyl/phenylalanyl-tRNA-protein transferase, C-terminal domain"/>
    <property type="match status" value="1"/>
</dbReference>
<dbReference type="Gene3D" id="3.30.70.3550">
    <property type="entry name" value="Leucyl/phenylalanyl-tRNA-protein transferase, N-terminal domain"/>
    <property type="match status" value="1"/>
</dbReference>
<dbReference type="InterPro" id="IPR004616">
    <property type="entry name" value="Leu/Phe-tRNA_Trfase"/>
</dbReference>
<dbReference type="EMBL" id="JAAGVY010000067">
    <property type="protein sequence ID" value="NEN25657.1"/>
    <property type="molecule type" value="Genomic_DNA"/>
</dbReference>
<comment type="subcellular location">
    <subcellularLocation>
        <location evidence="4">Cytoplasm</location>
    </subcellularLocation>
</comment>
<evidence type="ECO:0000313" key="6">
    <source>
        <dbReference type="Proteomes" id="UP000486602"/>
    </source>
</evidence>
<comment type="catalytic activity">
    <reaction evidence="4">
        <text>N-terminal L-lysyl-[protein] + L-leucyl-tRNA(Leu) = N-terminal L-leucyl-L-lysyl-[protein] + tRNA(Leu) + H(+)</text>
        <dbReference type="Rhea" id="RHEA:12340"/>
        <dbReference type="Rhea" id="RHEA-COMP:9613"/>
        <dbReference type="Rhea" id="RHEA-COMP:9622"/>
        <dbReference type="Rhea" id="RHEA-COMP:12670"/>
        <dbReference type="Rhea" id="RHEA-COMP:12671"/>
        <dbReference type="ChEBI" id="CHEBI:15378"/>
        <dbReference type="ChEBI" id="CHEBI:65249"/>
        <dbReference type="ChEBI" id="CHEBI:78442"/>
        <dbReference type="ChEBI" id="CHEBI:78494"/>
        <dbReference type="ChEBI" id="CHEBI:133043"/>
        <dbReference type="EC" id="2.3.2.6"/>
    </reaction>
</comment>
<keyword evidence="1 4" id="KW-0963">Cytoplasm</keyword>
<dbReference type="SUPFAM" id="SSF55729">
    <property type="entry name" value="Acyl-CoA N-acyltransferases (Nat)"/>
    <property type="match status" value="1"/>
</dbReference>
<evidence type="ECO:0000313" key="5">
    <source>
        <dbReference type="EMBL" id="NEN25657.1"/>
    </source>
</evidence>
<protein>
    <recommendedName>
        <fullName evidence="4">Leucyl/phenylalanyl-tRNA--protein transferase</fullName>
        <ecNumber evidence="4">2.3.2.6</ecNumber>
    </recommendedName>
    <alternativeName>
        <fullName evidence="4">L/F-transferase</fullName>
    </alternativeName>
    <alternativeName>
        <fullName evidence="4">Leucyltransferase</fullName>
    </alternativeName>
    <alternativeName>
        <fullName evidence="4">Phenyalanyltransferase</fullName>
    </alternativeName>
</protein>
<organism evidence="5 6">
    <name type="scientific">Cryomorpha ignava</name>
    <dbReference type="NCBI Taxonomy" id="101383"/>
    <lineage>
        <taxon>Bacteria</taxon>
        <taxon>Pseudomonadati</taxon>
        <taxon>Bacteroidota</taxon>
        <taxon>Flavobacteriia</taxon>
        <taxon>Flavobacteriales</taxon>
        <taxon>Cryomorphaceae</taxon>
        <taxon>Cryomorpha</taxon>
    </lineage>
</organism>
<dbReference type="AlphaFoldDB" id="A0A7K3WVG2"/>
<comment type="function">
    <text evidence="4">Functions in the N-end rule pathway of protein degradation where it conjugates Leu, Phe and, less efficiently, Met from aminoacyl-tRNAs to the N-termini of proteins containing an N-terminal arginine or lysine.</text>
</comment>
<dbReference type="PANTHER" id="PTHR30098:SF2">
    <property type="entry name" value="LEUCYL_PHENYLALANYL-TRNA--PROTEIN TRANSFERASE"/>
    <property type="match status" value="1"/>
</dbReference>
<dbReference type="PANTHER" id="PTHR30098">
    <property type="entry name" value="LEUCYL/PHENYLALANYL-TRNA--PROTEIN TRANSFERASE"/>
    <property type="match status" value="1"/>
</dbReference>
<evidence type="ECO:0000256" key="1">
    <source>
        <dbReference type="ARBA" id="ARBA00022490"/>
    </source>
</evidence>
<dbReference type="EC" id="2.3.2.6" evidence="4"/>
<dbReference type="GO" id="GO:0008914">
    <property type="term" value="F:leucyl-tRNA--protein transferase activity"/>
    <property type="evidence" value="ECO:0007669"/>
    <property type="project" value="UniProtKB-UniRule"/>
</dbReference>